<name>A0A1W7ABZ0_9STAP</name>
<dbReference type="RefSeq" id="WP_086042723.1">
    <property type="nucleotide sequence ID" value="NZ_CBCRZA010000002.1"/>
</dbReference>
<evidence type="ECO:0008006" key="3">
    <source>
        <dbReference type="Google" id="ProtNLM"/>
    </source>
</evidence>
<protein>
    <recommendedName>
        <fullName evidence="3">DNA-binding protein</fullName>
    </recommendedName>
</protein>
<sequence length="81" mass="9385">MFAPDVINNLTDVIAEQLEEKLTKKYHPTVSREEAMDLIGCSAALFNEIRKRDDFQFVHIEGISSRYSTANLIEWINGRRK</sequence>
<dbReference type="OrthoDB" id="9866479at2"/>
<dbReference type="AlphaFoldDB" id="A0A1W7ABZ0"/>
<organism evidence="1 2">
    <name type="scientific">Macrococcoides canis</name>
    <dbReference type="NCBI Taxonomy" id="1855823"/>
    <lineage>
        <taxon>Bacteria</taxon>
        <taxon>Bacillati</taxon>
        <taxon>Bacillota</taxon>
        <taxon>Bacilli</taxon>
        <taxon>Bacillales</taxon>
        <taxon>Staphylococcaceae</taxon>
        <taxon>Macrococcoides</taxon>
    </lineage>
</organism>
<evidence type="ECO:0000313" key="2">
    <source>
        <dbReference type="Proteomes" id="UP000194154"/>
    </source>
</evidence>
<dbReference type="KEGG" id="mcak:MCCS_14600"/>
<evidence type="ECO:0000313" key="1">
    <source>
        <dbReference type="EMBL" id="ARQ07101.1"/>
    </source>
</evidence>
<proteinExistence type="predicted"/>
<dbReference type="STRING" id="1855823.MCCS_14600"/>
<keyword evidence="2" id="KW-1185">Reference proteome</keyword>
<reference evidence="1 2" key="1">
    <citation type="journal article" date="2017" name="Int. J. Syst. Evol. Microbiol.">
        <title>Macrococcus canis sp. nov., a skin bacterium associated with infections in dogs.</title>
        <authorList>
            <person name="Gobeli Brawand S."/>
            <person name="Cotting K."/>
            <person name="Gomez-Sanz E."/>
            <person name="Collaud A."/>
            <person name="Thomann A."/>
            <person name="Brodard I."/>
            <person name="Rodriguez-Campos S."/>
            <person name="Strauss C."/>
            <person name="Perreten V."/>
        </authorList>
    </citation>
    <scope>NUCLEOTIDE SEQUENCE [LARGE SCALE GENOMIC DNA]</scope>
    <source>
        <strain evidence="1 2">KM45013</strain>
    </source>
</reference>
<gene>
    <name evidence="1" type="ORF">MCCS_14600</name>
</gene>
<accession>A0A1W7ABZ0</accession>
<dbReference type="EMBL" id="CP021059">
    <property type="protein sequence ID" value="ARQ07101.1"/>
    <property type="molecule type" value="Genomic_DNA"/>
</dbReference>
<dbReference type="Proteomes" id="UP000194154">
    <property type="component" value="Chromosome"/>
</dbReference>
<dbReference type="GeneID" id="35295571"/>